<evidence type="ECO:0000259" key="4">
    <source>
        <dbReference type="Pfam" id="PF13439"/>
    </source>
</evidence>
<dbReference type="Pfam" id="PF13439">
    <property type="entry name" value="Glyco_transf_4"/>
    <property type="match status" value="1"/>
</dbReference>
<dbReference type="InterPro" id="IPR028098">
    <property type="entry name" value="Glyco_trans_4-like_N"/>
</dbReference>
<dbReference type="CDD" id="cd03801">
    <property type="entry name" value="GT4_PimA-like"/>
    <property type="match status" value="1"/>
</dbReference>
<keyword evidence="1" id="KW-0328">Glycosyltransferase</keyword>
<dbReference type="Pfam" id="PF00534">
    <property type="entry name" value="Glycos_transf_1"/>
    <property type="match status" value="1"/>
</dbReference>
<evidence type="ECO:0000259" key="3">
    <source>
        <dbReference type="Pfam" id="PF00534"/>
    </source>
</evidence>
<evidence type="ECO:0000313" key="6">
    <source>
        <dbReference type="Proteomes" id="UP000660339"/>
    </source>
</evidence>
<dbReference type="Proteomes" id="UP000660339">
    <property type="component" value="Unassembled WGS sequence"/>
</dbReference>
<organism evidence="5 6">
    <name type="scientific">Catellatospora methionotrophica</name>
    <dbReference type="NCBI Taxonomy" id="121620"/>
    <lineage>
        <taxon>Bacteria</taxon>
        <taxon>Bacillati</taxon>
        <taxon>Actinomycetota</taxon>
        <taxon>Actinomycetes</taxon>
        <taxon>Micromonosporales</taxon>
        <taxon>Micromonosporaceae</taxon>
        <taxon>Catellatospora</taxon>
    </lineage>
</organism>
<dbReference type="PANTHER" id="PTHR12526:SF600">
    <property type="entry name" value="GLYCOSYL TRANSFERASE GROUP 1"/>
    <property type="match status" value="1"/>
</dbReference>
<reference evidence="5" key="1">
    <citation type="submission" date="2021-01" db="EMBL/GenBank/DDBJ databases">
        <title>Whole genome shotgun sequence of Catellatospora methionotrophica NBRC 14553.</title>
        <authorList>
            <person name="Komaki H."/>
            <person name="Tamura T."/>
        </authorList>
    </citation>
    <scope>NUCLEOTIDE SEQUENCE</scope>
    <source>
        <strain evidence="5">NBRC 14553</strain>
    </source>
</reference>
<sequence length="474" mass="51997">MDNGVKGDSRVQKQARSAADAGWEVVLLGMAPGQKVVTWKLGEADVRLVPMPRTFTARANGWVRRKASGAKRRVLGAKPPAAAPAAAQPAAAAAAPVAAAAPRKRRLDGIRTAGEKVTHGVRRGWDNTALVVYKGVLGDRAWQRLDPQLWKFEVAFGHVIDSLKPDLIHANDFRMLGVGARATRRLRAAGHPVKLVWDAHEFLPGLNSWVDNPRWLPAQVMHERYYAREADAVVTVSERLAEMLQQEHRLPALPAVVLNAPNAEVPDTSGEQIPDLRESCGVGPDVPLLVYSGAAAPQRGCGIMIEALPHVPKAHVVYVVGRPQSGYMKQLMARAEELGVADRVHMVPYVQHWQVVRFLSGADVGVIPNHHFPNNEISLNTKFFEYSHARLPLVVSDVKIIADTTRSTGQGEVFRAGDLTDYLRALDIVLADTQTYRSAYDKPGVLEKWTWEAQARVLDDVYARLLPGSPPARN</sequence>
<comment type="caution">
    <text evidence="5">The sequence shown here is derived from an EMBL/GenBank/DDBJ whole genome shotgun (WGS) entry which is preliminary data.</text>
</comment>
<dbReference type="PANTHER" id="PTHR12526">
    <property type="entry name" value="GLYCOSYLTRANSFERASE"/>
    <property type="match status" value="1"/>
</dbReference>
<dbReference type="AlphaFoldDB" id="A0A8J3PKL1"/>
<evidence type="ECO:0000256" key="1">
    <source>
        <dbReference type="ARBA" id="ARBA00022676"/>
    </source>
</evidence>
<evidence type="ECO:0008006" key="7">
    <source>
        <dbReference type="Google" id="ProtNLM"/>
    </source>
</evidence>
<evidence type="ECO:0000313" key="5">
    <source>
        <dbReference type="EMBL" id="GIG18566.1"/>
    </source>
</evidence>
<dbReference type="SUPFAM" id="SSF53756">
    <property type="entry name" value="UDP-Glycosyltransferase/glycogen phosphorylase"/>
    <property type="match status" value="1"/>
</dbReference>
<dbReference type="EMBL" id="BONJ01000041">
    <property type="protein sequence ID" value="GIG18566.1"/>
    <property type="molecule type" value="Genomic_DNA"/>
</dbReference>
<proteinExistence type="predicted"/>
<feature type="domain" description="Glycosyl transferase family 1" evidence="3">
    <location>
        <begin position="277"/>
        <end position="437"/>
    </location>
</feature>
<feature type="domain" description="Glycosyltransferase subfamily 4-like N-terminal" evidence="4">
    <location>
        <begin position="138"/>
        <end position="257"/>
    </location>
</feature>
<name>A0A8J3PKL1_9ACTN</name>
<protein>
    <recommendedName>
        <fullName evidence="7">Glycosyltransferase involved in cell wall biosynthesis</fullName>
    </recommendedName>
</protein>
<dbReference type="GO" id="GO:0016757">
    <property type="term" value="F:glycosyltransferase activity"/>
    <property type="evidence" value="ECO:0007669"/>
    <property type="project" value="UniProtKB-KW"/>
</dbReference>
<dbReference type="Gene3D" id="3.40.50.2000">
    <property type="entry name" value="Glycogen Phosphorylase B"/>
    <property type="match status" value="2"/>
</dbReference>
<keyword evidence="6" id="KW-1185">Reference proteome</keyword>
<dbReference type="InterPro" id="IPR001296">
    <property type="entry name" value="Glyco_trans_1"/>
</dbReference>
<keyword evidence="2" id="KW-0808">Transferase</keyword>
<accession>A0A8J3PKL1</accession>
<gene>
    <name evidence="5" type="ORF">Cme02nite_68980</name>
</gene>
<evidence type="ECO:0000256" key="2">
    <source>
        <dbReference type="ARBA" id="ARBA00022679"/>
    </source>
</evidence>